<dbReference type="SMART" id="SM00387">
    <property type="entry name" value="HATPase_c"/>
    <property type="match status" value="1"/>
</dbReference>
<comment type="subcellular location">
    <subcellularLocation>
        <location evidence="2">Cell membrane</location>
        <topology evidence="2">Multi-pass membrane protein</topology>
    </subcellularLocation>
</comment>
<dbReference type="InterPro" id="IPR050398">
    <property type="entry name" value="HssS/ArlS-like"/>
</dbReference>
<organism evidence="17 18">
    <name type="scientific">Sporanaerobacter acetigenes DSM 13106</name>
    <dbReference type="NCBI Taxonomy" id="1123281"/>
    <lineage>
        <taxon>Bacteria</taxon>
        <taxon>Bacillati</taxon>
        <taxon>Bacillota</taxon>
        <taxon>Tissierellia</taxon>
        <taxon>Tissierellales</taxon>
        <taxon>Sporanaerobacteraceae</taxon>
        <taxon>Sporanaerobacter</taxon>
    </lineage>
</organism>
<dbReference type="Gene3D" id="3.30.565.10">
    <property type="entry name" value="Histidine kinase-like ATPase, C-terminal domain"/>
    <property type="match status" value="1"/>
</dbReference>
<evidence type="ECO:0000259" key="16">
    <source>
        <dbReference type="PROSITE" id="PS50885"/>
    </source>
</evidence>
<dbReference type="Pfam" id="PF00512">
    <property type="entry name" value="HisKA"/>
    <property type="match status" value="1"/>
</dbReference>
<keyword evidence="8" id="KW-0547">Nucleotide-binding</keyword>
<gene>
    <name evidence="17" type="ORF">SAMN02745180_00773</name>
</gene>
<dbReference type="GO" id="GO:0005524">
    <property type="term" value="F:ATP binding"/>
    <property type="evidence" value="ECO:0007669"/>
    <property type="project" value="UniProtKB-KW"/>
</dbReference>
<dbReference type="EMBL" id="FQXR01000003">
    <property type="protein sequence ID" value="SHH66594.1"/>
    <property type="molecule type" value="Genomic_DNA"/>
</dbReference>
<dbReference type="Gene3D" id="1.10.287.130">
    <property type="match status" value="1"/>
</dbReference>
<evidence type="ECO:0000256" key="1">
    <source>
        <dbReference type="ARBA" id="ARBA00000085"/>
    </source>
</evidence>
<dbReference type="InterPro" id="IPR036890">
    <property type="entry name" value="HATPase_C_sf"/>
</dbReference>
<protein>
    <recommendedName>
        <fullName evidence="3">histidine kinase</fullName>
        <ecNumber evidence="3">2.7.13.3</ecNumber>
    </recommendedName>
</protein>
<dbReference type="Pfam" id="PF02518">
    <property type="entry name" value="HATPase_c"/>
    <property type="match status" value="1"/>
</dbReference>
<evidence type="ECO:0000256" key="11">
    <source>
        <dbReference type="ARBA" id="ARBA00022989"/>
    </source>
</evidence>
<evidence type="ECO:0000256" key="13">
    <source>
        <dbReference type="ARBA" id="ARBA00023136"/>
    </source>
</evidence>
<dbReference type="CDD" id="cd00075">
    <property type="entry name" value="HATPase"/>
    <property type="match status" value="1"/>
</dbReference>
<dbReference type="FunFam" id="3.30.565.10:FF:000006">
    <property type="entry name" value="Sensor histidine kinase WalK"/>
    <property type="match status" value="1"/>
</dbReference>
<evidence type="ECO:0000313" key="18">
    <source>
        <dbReference type="Proteomes" id="UP000184389"/>
    </source>
</evidence>
<dbReference type="PROSITE" id="PS50109">
    <property type="entry name" value="HIS_KIN"/>
    <property type="match status" value="1"/>
</dbReference>
<evidence type="ECO:0000256" key="10">
    <source>
        <dbReference type="ARBA" id="ARBA00022840"/>
    </source>
</evidence>
<dbReference type="InterPro" id="IPR005467">
    <property type="entry name" value="His_kinase_dom"/>
</dbReference>
<dbReference type="GO" id="GO:0005886">
    <property type="term" value="C:plasma membrane"/>
    <property type="evidence" value="ECO:0007669"/>
    <property type="project" value="UniProtKB-SubCell"/>
</dbReference>
<evidence type="ECO:0000256" key="3">
    <source>
        <dbReference type="ARBA" id="ARBA00012438"/>
    </source>
</evidence>
<dbReference type="CDD" id="cd00082">
    <property type="entry name" value="HisKA"/>
    <property type="match status" value="1"/>
</dbReference>
<dbReference type="SUPFAM" id="SSF47384">
    <property type="entry name" value="Homodimeric domain of signal transducing histidine kinase"/>
    <property type="match status" value="1"/>
</dbReference>
<dbReference type="SUPFAM" id="SSF103190">
    <property type="entry name" value="Sensory domain-like"/>
    <property type="match status" value="1"/>
</dbReference>
<dbReference type="Pfam" id="PF23846">
    <property type="entry name" value="Cache_WalK"/>
    <property type="match status" value="1"/>
</dbReference>
<dbReference type="InterPro" id="IPR036097">
    <property type="entry name" value="HisK_dim/P_sf"/>
</dbReference>
<dbReference type="InterPro" id="IPR029151">
    <property type="entry name" value="Sensor-like_sf"/>
</dbReference>
<evidence type="ECO:0000256" key="5">
    <source>
        <dbReference type="ARBA" id="ARBA00022553"/>
    </source>
</evidence>
<evidence type="ECO:0000256" key="4">
    <source>
        <dbReference type="ARBA" id="ARBA00022475"/>
    </source>
</evidence>
<dbReference type="STRING" id="1123281.SAMN02745180_00773"/>
<evidence type="ECO:0000313" key="17">
    <source>
        <dbReference type="EMBL" id="SHH66594.1"/>
    </source>
</evidence>
<proteinExistence type="predicted"/>
<sequence>MVTILEVGHNDKKKFISVRWKLVSTYLLLIFVTLIIINIFISKTILNIYIQQKQNDTFTKANIISNRTRYQLASDRMNEEWVKKAINEYSKEINGRIIIVDKNNIVKGDSNNLFIGDTFKHDEIQKALNGENSRRVYNFRDTGRVMYVSVPVILNDEIVGATLISVSIDNIYLEVKHISRKVALISGISMLVTAIIAFFFSDAIFKPLGQLKNAINKVAQGHLEEKVNIDSNDEFKEVAEAFNIMILKLDQVDTQRKDFVANVSHELRTPLTSIKILSESLISGEDFNVDVYKEFLTDIDSEVDRLNNIITDLLTLVDLDKEKLTLDLKITYMNFLLERIYLRLKPLAEKKSIDLELVLNEKIQLKVDNEKIQQAIINIIDNAIKYTQTGGKVKLKLYNEGKYAIIEIKDNGIGIPEENIQNIFERFYRVDKARSRDTGGTGLGLSIAWQIVSLHQGTIEVESKVGVGSTFYIKLPITT</sequence>
<keyword evidence="5" id="KW-0597">Phosphoprotein</keyword>
<evidence type="ECO:0000256" key="6">
    <source>
        <dbReference type="ARBA" id="ARBA00022679"/>
    </source>
</evidence>
<dbReference type="InterPro" id="IPR057640">
    <property type="entry name" value="Cache_WalK"/>
</dbReference>
<dbReference type="AlphaFoldDB" id="A0A1M5UUH0"/>
<comment type="catalytic activity">
    <reaction evidence="1">
        <text>ATP + protein L-histidine = ADP + protein N-phospho-L-histidine.</text>
        <dbReference type="EC" id="2.7.13.3"/>
    </reaction>
</comment>
<dbReference type="Pfam" id="PF00672">
    <property type="entry name" value="HAMP"/>
    <property type="match status" value="1"/>
</dbReference>
<keyword evidence="6" id="KW-0808">Transferase</keyword>
<name>A0A1M5UUH0_9FIRM</name>
<evidence type="ECO:0000256" key="14">
    <source>
        <dbReference type="SAM" id="Phobius"/>
    </source>
</evidence>
<dbReference type="InterPro" id="IPR003594">
    <property type="entry name" value="HATPase_dom"/>
</dbReference>
<dbReference type="EC" id="2.7.13.3" evidence="3"/>
<feature type="transmembrane region" description="Helical" evidence="14">
    <location>
        <begin position="182"/>
        <end position="200"/>
    </location>
</feature>
<keyword evidence="7 14" id="KW-0812">Transmembrane</keyword>
<dbReference type="SUPFAM" id="SSF158472">
    <property type="entry name" value="HAMP domain-like"/>
    <property type="match status" value="1"/>
</dbReference>
<dbReference type="Proteomes" id="UP000184389">
    <property type="component" value="Unassembled WGS sequence"/>
</dbReference>
<keyword evidence="11 14" id="KW-1133">Transmembrane helix</keyword>
<evidence type="ECO:0000256" key="2">
    <source>
        <dbReference type="ARBA" id="ARBA00004651"/>
    </source>
</evidence>
<reference evidence="17 18" key="1">
    <citation type="submission" date="2016-11" db="EMBL/GenBank/DDBJ databases">
        <authorList>
            <person name="Jaros S."/>
            <person name="Januszkiewicz K."/>
            <person name="Wedrychowicz H."/>
        </authorList>
    </citation>
    <scope>NUCLEOTIDE SEQUENCE [LARGE SCALE GENOMIC DNA]</scope>
    <source>
        <strain evidence="17 18">DSM 13106</strain>
    </source>
</reference>
<dbReference type="SMART" id="SM00304">
    <property type="entry name" value="HAMP"/>
    <property type="match status" value="1"/>
</dbReference>
<dbReference type="InterPro" id="IPR003660">
    <property type="entry name" value="HAMP_dom"/>
</dbReference>
<dbReference type="SMART" id="SM00388">
    <property type="entry name" value="HisKA"/>
    <property type="match status" value="1"/>
</dbReference>
<evidence type="ECO:0000256" key="9">
    <source>
        <dbReference type="ARBA" id="ARBA00022777"/>
    </source>
</evidence>
<keyword evidence="4" id="KW-1003">Cell membrane</keyword>
<dbReference type="InterPro" id="IPR003661">
    <property type="entry name" value="HisK_dim/P_dom"/>
</dbReference>
<keyword evidence="12" id="KW-0902">Two-component regulatory system</keyword>
<keyword evidence="18" id="KW-1185">Reference proteome</keyword>
<dbReference type="PANTHER" id="PTHR45528:SF1">
    <property type="entry name" value="SENSOR HISTIDINE KINASE CPXA"/>
    <property type="match status" value="1"/>
</dbReference>
<evidence type="ECO:0000256" key="12">
    <source>
        <dbReference type="ARBA" id="ARBA00023012"/>
    </source>
</evidence>
<accession>A0A1M5UUH0</accession>
<dbReference type="PANTHER" id="PTHR45528">
    <property type="entry name" value="SENSOR HISTIDINE KINASE CPXA"/>
    <property type="match status" value="1"/>
</dbReference>
<dbReference type="PRINTS" id="PR00344">
    <property type="entry name" value="BCTRLSENSOR"/>
</dbReference>
<dbReference type="Gene3D" id="1.10.8.500">
    <property type="entry name" value="HAMP domain in histidine kinase"/>
    <property type="match status" value="1"/>
</dbReference>
<dbReference type="PROSITE" id="PS50885">
    <property type="entry name" value="HAMP"/>
    <property type="match status" value="1"/>
</dbReference>
<feature type="domain" description="HAMP" evidence="16">
    <location>
        <begin position="202"/>
        <end position="254"/>
    </location>
</feature>
<evidence type="ECO:0000256" key="8">
    <source>
        <dbReference type="ARBA" id="ARBA00022741"/>
    </source>
</evidence>
<dbReference type="GO" id="GO:0000155">
    <property type="term" value="F:phosphorelay sensor kinase activity"/>
    <property type="evidence" value="ECO:0007669"/>
    <property type="project" value="InterPro"/>
</dbReference>
<keyword evidence="10" id="KW-0067">ATP-binding</keyword>
<evidence type="ECO:0000259" key="15">
    <source>
        <dbReference type="PROSITE" id="PS50109"/>
    </source>
</evidence>
<feature type="transmembrane region" description="Helical" evidence="14">
    <location>
        <begin position="20"/>
        <end position="41"/>
    </location>
</feature>
<dbReference type="Gene3D" id="3.30.450.20">
    <property type="entry name" value="PAS domain"/>
    <property type="match status" value="1"/>
</dbReference>
<keyword evidence="9 17" id="KW-0418">Kinase</keyword>
<feature type="domain" description="Histidine kinase" evidence="15">
    <location>
        <begin position="262"/>
        <end position="479"/>
    </location>
</feature>
<dbReference type="FunFam" id="1.10.287.130:FF:000001">
    <property type="entry name" value="Two-component sensor histidine kinase"/>
    <property type="match status" value="1"/>
</dbReference>
<evidence type="ECO:0000256" key="7">
    <source>
        <dbReference type="ARBA" id="ARBA00022692"/>
    </source>
</evidence>
<keyword evidence="13 14" id="KW-0472">Membrane</keyword>
<dbReference type="CDD" id="cd06225">
    <property type="entry name" value="HAMP"/>
    <property type="match status" value="1"/>
</dbReference>
<dbReference type="SUPFAM" id="SSF55874">
    <property type="entry name" value="ATPase domain of HSP90 chaperone/DNA topoisomerase II/histidine kinase"/>
    <property type="match status" value="1"/>
</dbReference>
<dbReference type="InterPro" id="IPR004358">
    <property type="entry name" value="Sig_transdc_His_kin-like_C"/>
</dbReference>